<dbReference type="InParanoid" id="A0A6J2UYY2"/>
<dbReference type="GO" id="GO:0016020">
    <property type="term" value="C:membrane"/>
    <property type="evidence" value="ECO:0007669"/>
    <property type="project" value="UniProtKB-SubCell"/>
</dbReference>
<comment type="similarity">
    <text evidence="2">Belongs to the CD36 family.</text>
</comment>
<evidence type="ECO:0000256" key="1">
    <source>
        <dbReference type="ARBA" id="ARBA00004370"/>
    </source>
</evidence>
<dbReference type="GO" id="GO:0006898">
    <property type="term" value="P:receptor-mediated endocytosis"/>
    <property type="evidence" value="ECO:0007669"/>
    <property type="project" value="TreeGrafter"/>
</dbReference>
<accession>A0A6J2UYY2</accession>
<dbReference type="CTD" id="564077"/>
<dbReference type="AlphaFoldDB" id="A0A6J2UYY2"/>
<keyword evidence="3 8" id="KW-0812">Transmembrane</keyword>
<evidence type="ECO:0000256" key="4">
    <source>
        <dbReference type="ARBA" id="ARBA00022989"/>
    </source>
</evidence>
<protein>
    <submittedName>
        <fullName evidence="10">Lysosome membrane protein 2</fullName>
    </submittedName>
</protein>
<evidence type="ECO:0000256" key="5">
    <source>
        <dbReference type="ARBA" id="ARBA00023136"/>
    </source>
</evidence>
<feature type="transmembrane region" description="Helical" evidence="8">
    <location>
        <begin position="445"/>
        <end position="468"/>
    </location>
</feature>
<gene>
    <name evidence="10" type="primary">scarb2b</name>
</gene>
<name>A0A6J2UYY2_CHACN</name>
<dbReference type="RefSeq" id="XP_030625890.1">
    <property type="nucleotide sequence ID" value="XM_030770030.1"/>
</dbReference>
<dbReference type="PRINTS" id="PR01609">
    <property type="entry name" value="CD36FAMILY"/>
</dbReference>
<dbReference type="GO" id="GO:0006622">
    <property type="term" value="P:protein targeting to lysosome"/>
    <property type="evidence" value="ECO:0007669"/>
    <property type="project" value="TreeGrafter"/>
</dbReference>
<dbReference type="InterPro" id="IPR002159">
    <property type="entry name" value="CD36_fam"/>
</dbReference>
<sequence>MTRRSCAMYATAIISAHLLIVGIALVVGQVFQTLIQNRLKAEIVLKEGSRVFETWKNPPPPVFMEFFFFNVTNADDVLAGKDKPSVVEVGPYTYREYRPKDNVTMVENATRVSAITPKTFHFLPEKSVGDPDLDFITTVNIPAVAVMNQVKGSFLKATMLSMYMNSISAGVFTTRSVNELLWGYKDPLLSYVKTMKPEVDEYFGLMLNKNGSNDGVFVYHTGEENYLDYGRVESWKGEKQLSWWASNQSNMINGTDGSAFHPFLTKEERLDVFTADLCRSIHMRFEKEVEVKGIQAYRFTPPREVFADPSENPANAGFCLPKEKCLKTGVLSISVCRKGAPVVASFPHFYLGDETYVDAIEGLSPNREHHQTFLDLNPTTGAPVRACKRAQINIFLERISGFPQTKKLTGIVFPVLFLNESVVVDDVTAAKLHKLLLMVTLVSHFPLLIVGLGVLMFLITLILIIQFCRAKTPGKKDTVYSPVSSKEKEEDPLENNTKNGTYIGLSPVEMPKS</sequence>
<dbReference type="PRINTS" id="PR01611">
    <property type="entry name" value="LIMPII"/>
</dbReference>
<dbReference type="Pfam" id="PF01130">
    <property type="entry name" value="CD36"/>
    <property type="match status" value="1"/>
</dbReference>
<evidence type="ECO:0000313" key="9">
    <source>
        <dbReference type="Proteomes" id="UP000504632"/>
    </source>
</evidence>
<dbReference type="GO" id="GO:0005044">
    <property type="term" value="F:scavenger receptor activity"/>
    <property type="evidence" value="ECO:0007669"/>
    <property type="project" value="InterPro"/>
</dbReference>
<feature type="region of interest" description="Disordered" evidence="7">
    <location>
        <begin position="474"/>
        <end position="513"/>
    </location>
</feature>
<evidence type="ECO:0000256" key="6">
    <source>
        <dbReference type="ARBA" id="ARBA00023180"/>
    </source>
</evidence>
<keyword evidence="4 8" id="KW-1133">Transmembrane helix</keyword>
<keyword evidence="6" id="KW-0325">Glycoprotein</keyword>
<evidence type="ECO:0000256" key="7">
    <source>
        <dbReference type="SAM" id="MobiDB-lite"/>
    </source>
</evidence>
<evidence type="ECO:0000256" key="8">
    <source>
        <dbReference type="SAM" id="Phobius"/>
    </source>
</evidence>
<dbReference type="FunCoup" id="A0A6J2UYY2">
    <property type="interactions" value="444"/>
</dbReference>
<dbReference type="GeneID" id="115808604"/>
<comment type="subcellular location">
    <subcellularLocation>
        <location evidence="1">Membrane</location>
    </subcellularLocation>
</comment>
<keyword evidence="9" id="KW-1185">Reference proteome</keyword>
<proteinExistence type="inferred from homology"/>
<keyword evidence="5 8" id="KW-0472">Membrane</keyword>
<dbReference type="PANTHER" id="PTHR11923">
    <property type="entry name" value="SCAVENGER RECEPTOR CLASS B TYPE-1 SR-B1"/>
    <property type="match status" value="1"/>
</dbReference>
<dbReference type="GO" id="GO:0005764">
    <property type="term" value="C:lysosome"/>
    <property type="evidence" value="ECO:0007669"/>
    <property type="project" value="InterPro"/>
</dbReference>
<evidence type="ECO:0000256" key="2">
    <source>
        <dbReference type="ARBA" id="ARBA00010532"/>
    </source>
</evidence>
<evidence type="ECO:0000256" key="3">
    <source>
        <dbReference type="ARBA" id="ARBA00022692"/>
    </source>
</evidence>
<dbReference type="Proteomes" id="UP000504632">
    <property type="component" value="Chromosome 3"/>
</dbReference>
<evidence type="ECO:0000313" key="10">
    <source>
        <dbReference type="RefSeq" id="XP_030625890.1"/>
    </source>
</evidence>
<dbReference type="PANTHER" id="PTHR11923:SF94">
    <property type="entry name" value="LYSOSOME MEMBRANE PROTEIN 2"/>
    <property type="match status" value="1"/>
</dbReference>
<dbReference type="OrthoDB" id="18585at2759"/>
<dbReference type="InterPro" id="IPR005429">
    <property type="entry name" value="LimpII"/>
</dbReference>
<organism evidence="9 10">
    <name type="scientific">Chanos chanos</name>
    <name type="common">Milkfish</name>
    <name type="synonym">Mugil chanos</name>
    <dbReference type="NCBI Taxonomy" id="29144"/>
    <lineage>
        <taxon>Eukaryota</taxon>
        <taxon>Metazoa</taxon>
        <taxon>Chordata</taxon>
        <taxon>Craniata</taxon>
        <taxon>Vertebrata</taxon>
        <taxon>Euteleostomi</taxon>
        <taxon>Actinopterygii</taxon>
        <taxon>Neopterygii</taxon>
        <taxon>Teleostei</taxon>
        <taxon>Ostariophysi</taxon>
        <taxon>Gonorynchiformes</taxon>
        <taxon>Chanidae</taxon>
        <taxon>Chanos</taxon>
    </lineage>
</organism>
<reference evidence="10" key="1">
    <citation type="submission" date="2025-08" db="UniProtKB">
        <authorList>
            <consortium name="RefSeq"/>
        </authorList>
    </citation>
    <scope>IDENTIFICATION</scope>
</reference>